<accession>A0A2K6TAE6</accession>
<name>A0A2K6TAE6_SAIBB</name>
<dbReference type="InterPro" id="IPR045860">
    <property type="entry name" value="Snake_toxin-like_sf"/>
</dbReference>
<dbReference type="GO" id="GO:0005576">
    <property type="term" value="C:extracellular region"/>
    <property type="evidence" value="ECO:0007669"/>
    <property type="project" value="UniProtKB-SubCell"/>
</dbReference>
<evidence type="ECO:0000313" key="4">
    <source>
        <dbReference type="Ensembl" id="ENSSBOP00000016612.1"/>
    </source>
</evidence>
<dbReference type="OMA" id="ESACYAK"/>
<dbReference type="Ensembl" id="ENSSBOT00000033418.1">
    <property type="protein sequence ID" value="ENSSBOP00000016612.1"/>
    <property type="gene ID" value="ENSSBOG00000024994.1"/>
</dbReference>
<dbReference type="InterPro" id="IPR016054">
    <property type="entry name" value="LY6_UPA_recep-like"/>
</dbReference>
<dbReference type="Pfam" id="PF00021">
    <property type="entry name" value="UPAR_LY6"/>
    <property type="match status" value="2"/>
</dbReference>
<gene>
    <name evidence="4" type="primary">PINLYP</name>
</gene>
<evidence type="ECO:0000259" key="3">
    <source>
        <dbReference type="SMART" id="SM00134"/>
    </source>
</evidence>
<sequence>MWVWTRPSSASYKSWGLSTAGTHTMRPSRRPGTFLLPFVLLCTLLGLGYPLRCEVCKATGSSCHGKMKTCRSDQNSCVILVGKANSKGKEWVHTYKGCTRSQDCYSGIVSTTMGPQDYLATNSFCCQSDSCNSGFLSVPLINRTENGLMCPACTSIFKDKCMGPMTRCAGKENYCTSLSGHVQAGIFKPRFAMRGCATESICYANPGAEVPTASHVLILSRTECSRAPTPQAWRAH</sequence>
<dbReference type="PANTHER" id="PTHR20914:SF25">
    <property type="entry name" value="PHOSPHOLIPASE A2 INHIBITOR AND LY6_PLAUR DOMAIN-CONTAINING PROTEIN"/>
    <property type="match status" value="1"/>
</dbReference>
<dbReference type="STRING" id="39432.ENSSBOP00000016612"/>
<evidence type="ECO:0000256" key="2">
    <source>
        <dbReference type="ARBA" id="ARBA00022525"/>
    </source>
</evidence>
<dbReference type="Gene3D" id="2.10.60.10">
    <property type="entry name" value="CD59"/>
    <property type="match status" value="2"/>
</dbReference>
<reference evidence="4" key="1">
    <citation type="submission" date="2025-08" db="UniProtKB">
        <authorList>
            <consortium name="Ensembl"/>
        </authorList>
    </citation>
    <scope>IDENTIFICATION</scope>
</reference>
<keyword evidence="5" id="KW-1185">Reference proteome</keyword>
<comment type="subcellular location">
    <subcellularLocation>
        <location evidence="1">Secreted</location>
    </subcellularLocation>
</comment>
<evidence type="ECO:0000256" key="1">
    <source>
        <dbReference type="ARBA" id="ARBA00004613"/>
    </source>
</evidence>
<dbReference type="GeneTree" id="ENSGT00730000111229"/>
<protein>
    <submittedName>
        <fullName evidence="4">Phospholipase A2 inhibitor and LY6/PLAUR domain containing</fullName>
    </submittedName>
</protein>
<dbReference type="GeneID" id="101040347"/>
<dbReference type="Proteomes" id="UP000233220">
    <property type="component" value="Unplaced"/>
</dbReference>
<dbReference type="CDD" id="cd23571">
    <property type="entry name" value="TFP_LU_ECD_PINLYP_rpt1"/>
    <property type="match status" value="1"/>
</dbReference>
<dbReference type="AlphaFoldDB" id="A0A2K6TAE6"/>
<dbReference type="OrthoDB" id="9907178at2759"/>
<keyword evidence="2" id="KW-0964">Secreted</keyword>
<dbReference type="CTD" id="390940"/>
<evidence type="ECO:0000313" key="5">
    <source>
        <dbReference type="Proteomes" id="UP000233220"/>
    </source>
</evidence>
<proteinExistence type="predicted"/>
<dbReference type="InterPro" id="IPR050918">
    <property type="entry name" value="CNF-like_PLA2_Inhibitor"/>
</dbReference>
<dbReference type="RefSeq" id="XP_010330785.1">
    <property type="nucleotide sequence ID" value="XM_010332483.1"/>
</dbReference>
<dbReference type="PANTHER" id="PTHR20914">
    <property type="entry name" value="LY6/PLAUR DOMAIN-CONTAINING PROTEIN 8"/>
    <property type="match status" value="1"/>
</dbReference>
<reference evidence="4" key="2">
    <citation type="submission" date="2025-09" db="UniProtKB">
        <authorList>
            <consortium name="Ensembl"/>
        </authorList>
    </citation>
    <scope>IDENTIFICATION</scope>
</reference>
<dbReference type="CDD" id="cd23572">
    <property type="entry name" value="TFP_LU_ECD_PINLYP_rpt2"/>
    <property type="match status" value="1"/>
</dbReference>
<dbReference type="SMART" id="SM00134">
    <property type="entry name" value="LU"/>
    <property type="match status" value="1"/>
</dbReference>
<feature type="domain" description="UPAR/Ly6" evidence="3">
    <location>
        <begin position="51"/>
        <end position="142"/>
    </location>
</feature>
<dbReference type="KEGG" id="sbq:101040347"/>
<organism evidence="4 5">
    <name type="scientific">Saimiri boliviensis boliviensis</name>
    <name type="common">Bolivian squirrel monkey</name>
    <dbReference type="NCBI Taxonomy" id="39432"/>
    <lineage>
        <taxon>Eukaryota</taxon>
        <taxon>Metazoa</taxon>
        <taxon>Chordata</taxon>
        <taxon>Craniata</taxon>
        <taxon>Vertebrata</taxon>
        <taxon>Euteleostomi</taxon>
        <taxon>Mammalia</taxon>
        <taxon>Eutheria</taxon>
        <taxon>Euarchontoglires</taxon>
        <taxon>Primates</taxon>
        <taxon>Haplorrhini</taxon>
        <taxon>Platyrrhini</taxon>
        <taxon>Cebidae</taxon>
        <taxon>Saimiriinae</taxon>
        <taxon>Saimiri</taxon>
    </lineage>
</organism>
<dbReference type="SUPFAM" id="SSF57302">
    <property type="entry name" value="Snake toxin-like"/>
    <property type="match status" value="2"/>
</dbReference>